<reference evidence="1 2" key="1">
    <citation type="submission" date="2015-01" db="EMBL/GenBank/DDBJ databases">
        <title>Genome sequence of Jeotgalibacillus alimentarius.</title>
        <authorList>
            <person name="Goh K.M."/>
            <person name="Chan K.-G."/>
            <person name="Yaakop A.S."/>
            <person name="Ee R."/>
            <person name="Gan H.M."/>
            <person name="Chan C.S."/>
        </authorList>
    </citation>
    <scope>NUCLEOTIDE SEQUENCE [LARGE SCALE GENOMIC DNA]</scope>
    <source>
        <strain evidence="1 2">YKJ-13</strain>
    </source>
</reference>
<dbReference type="PATRIC" id="fig|135826.4.peg.2036"/>
<protein>
    <submittedName>
        <fullName evidence="1">Uncharacterized protein</fullName>
    </submittedName>
</protein>
<evidence type="ECO:0000313" key="1">
    <source>
        <dbReference type="EMBL" id="KIL48830.1"/>
    </source>
</evidence>
<dbReference type="STRING" id="135826.KP77_20410"/>
<organism evidence="1 2">
    <name type="scientific">Jeotgalibacillus alimentarius</name>
    <dbReference type="NCBI Taxonomy" id="135826"/>
    <lineage>
        <taxon>Bacteria</taxon>
        <taxon>Bacillati</taxon>
        <taxon>Bacillota</taxon>
        <taxon>Bacilli</taxon>
        <taxon>Bacillales</taxon>
        <taxon>Caryophanaceae</taxon>
        <taxon>Jeotgalibacillus</taxon>
    </lineage>
</organism>
<evidence type="ECO:0000313" key="2">
    <source>
        <dbReference type="Proteomes" id="UP000031950"/>
    </source>
</evidence>
<accession>A0A0C2RF55</accession>
<dbReference type="AlphaFoldDB" id="A0A0C2RF55"/>
<gene>
    <name evidence="1" type="ORF">KP77_20410</name>
</gene>
<comment type="caution">
    <text evidence="1">The sequence shown here is derived from an EMBL/GenBank/DDBJ whole genome shotgun (WGS) entry which is preliminary data.</text>
</comment>
<dbReference type="Proteomes" id="UP000031950">
    <property type="component" value="Unassembled WGS sequence"/>
</dbReference>
<name>A0A0C2RF55_9BACL</name>
<dbReference type="EMBL" id="JXRQ01000018">
    <property type="protein sequence ID" value="KIL48830.1"/>
    <property type="molecule type" value="Genomic_DNA"/>
</dbReference>
<proteinExistence type="predicted"/>
<sequence>MSGFLNEINEGGTTGFPSFFTGQEAFLYGKTLNRKSMQ</sequence>
<keyword evidence="2" id="KW-1185">Reference proteome</keyword>